<keyword evidence="1" id="KW-0732">Signal</keyword>
<feature type="chain" id="PRO_5045710172" description="Lipocalin/cytosolic fatty-acid binding domain-containing protein" evidence="1">
    <location>
        <begin position="17"/>
        <end position="194"/>
    </location>
</feature>
<gene>
    <name evidence="2" type="ORF">TeGR_g13260</name>
</gene>
<name>A0ABQ6MSD2_9STRA</name>
<proteinExistence type="predicted"/>
<dbReference type="InterPro" id="IPR012674">
    <property type="entry name" value="Calycin"/>
</dbReference>
<dbReference type="Proteomes" id="UP001165060">
    <property type="component" value="Unassembled WGS sequence"/>
</dbReference>
<sequence length="194" mass="21095">MRTALPLLIVPAVALASFCPDYDSIAQPSVAEGSFAPEDLSGFWYLSATNEPTIPPICRCPRLNFTVDVDSGLYSYVNTDLCDITGEINVNVAGELSADPSTPGFLREHAAHSPFRLKPNMVFHVDRESEVAYTYACIEPGVYSFNVLTRGGDWGEEELQGLVDEADKLTNGTLKVDGVKITDRDAWGECGVDI</sequence>
<evidence type="ECO:0000256" key="1">
    <source>
        <dbReference type="SAM" id="SignalP"/>
    </source>
</evidence>
<dbReference type="SUPFAM" id="SSF50814">
    <property type="entry name" value="Lipocalins"/>
    <property type="match status" value="1"/>
</dbReference>
<reference evidence="2 3" key="1">
    <citation type="journal article" date="2023" name="Commun. Biol.">
        <title>Genome analysis of Parmales, the sister group of diatoms, reveals the evolutionary specialization of diatoms from phago-mixotrophs to photoautotrophs.</title>
        <authorList>
            <person name="Ban H."/>
            <person name="Sato S."/>
            <person name="Yoshikawa S."/>
            <person name="Yamada K."/>
            <person name="Nakamura Y."/>
            <person name="Ichinomiya M."/>
            <person name="Sato N."/>
            <person name="Blanc-Mathieu R."/>
            <person name="Endo H."/>
            <person name="Kuwata A."/>
            <person name="Ogata H."/>
        </authorList>
    </citation>
    <scope>NUCLEOTIDE SEQUENCE [LARGE SCALE GENOMIC DNA]</scope>
</reference>
<accession>A0ABQ6MSD2</accession>
<organism evidence="2 3">
    <name type="scientific">Tetraparma gracilis</name>
    <dbReference type="NCBI Taxonomy" id="2962635"/>
    <lineage>
        <taxon>Eukaryota</taxon>
        <taxon>Sar</taxon>
        <taxon>Stramenopiles</taxon>
        <taxon>Ochrophyta</taxon>
        <taxon>Bolidophyceae</taxon>
        <taxon>Parmales</taxon>
        <taxon>Triparmaceae</taxon>
        <taxon>Tetraparma</taxon>
    </lineage>
</organism>
<evidence type="ECO:0000313" key="2">
    <source>
        <dbReference type="EMBL" id="GMI31365.1"/>
    </source>
</evidence>
<feature type="signal peptide" evidence="1">
    <location>
        <begin position="1"/>
        <end position="16"/>
    </location>
</feature>
<dbReference type="EMBL" id="BRYB01004456">
    <property type="protein sequence ID" value="GMI31365.1"/>
    <property type="molecule type" value="Genomic_DNA"/>
</dbReference>
<protein>
    <recommendedName>
        <fullName evidence="4">Lipocalin/cytosolic fatty-acid binding domain-containing protein</fullName>
    </recommendedName>
</protein>
<evidence type="ECO:0008006" key="4">
    <source>
        <dbReference type="Google" id="ProtNLM"/>
    </source>
</evidence>
<dbReference type="Gene3D" id="2.40.128.20">
    <property type="match status" value="1"/>
</dbReference>
<evidence type="ECO:0000313" key="3">
    <source>
        <dbReference type="Proteomes" id="UP001165060"/>
    </source>
</evidence>
<comment type="caution">
    <text evidence="2">The sequence shown here is derived from an EMBL/GenBank/DDBJ whole genome shotgun (WGS) entry which is preliminary data.</text>
</comment>
<keyword evidence="3" id="KW-1185">Reference proteome</keyword>